<gene>
    <name evidence="3" type="ORF">KHLLAP_LOCUS1044</name>
</gene>
<evidence type="ECO:0000259" key="2">
    <source>
        <dbReference type="Pfam" id="PF20150"/>
    </source>
</evidence>
<reference evidence="3" key="1">
    <citation type="submission" date="2023-10" db="EMBL/GenBank/DDBJ databases">
        <authorList>
            <person name="Hackl T."/>
        </authorList>
    </citation>
    <scope>NUCLEOTIDE SEQUENCE</scope>
</reference>
<organism evidence="3 4">
    <name type="scientific">Anthostomella pinea</name>
    <dbReference type="NCBI Taxonomy" id="933095"/>
    <lineage>
        <taxon>Eukaryota</taxon>
        <taxon>Fungi</taxon>
        <taxon>Dikarya</taxon>
        <taxon>Ascomycota</taxon>
        <taxon>Pezizomycotina</taxon>
        <taxon>Sordariomycetes</taxon>
        <taxon>Xylariomycetidae</taxon>
        <taxon>Xylariales</taxon>
        <taxon>Xylariaceae</taxon>
        <taxon>Anthostomella</taxon>
    </lineage>
</organism>
<dbReference type="InterPro" id="IPR045518">
    <property type="entry name" value="2EXR"/>
</dbReference>
<dbReference type="PANTHER" id="PTHR35910:SF1">
    <property type="entry name" value="2EXR DOMAIN-CONTAINING PROTEIN"/>
    <property type="match status" value="1"/>
</dbReference>
<evidence type="ECO:0000256" key="1">
    <source>
        <dbReference type="SAM" id="MobiDB-lite"/>
    </source>
</evidence>
<dbReference type="Pfam" id="PF20150">
    <property type="entry name" value="2EXR"/>
    <property type="match status" value="1"/>
</dbReference>
<dbReference type="PANTHER" id="PTHR35910">
    <property type="entry name" value="2EXR DOMAIN-CONTAINING PROTEIN"/>
    <property type="match status" value="1"/>
</dbReference>
<feature type="domain" description="2EXR" evidence="2">
    <location>
        <begin position="22"/>
        <end position="119"/>
    </location>
</feature>
<dbReference type="Proteomes" id="UP001295740">
    <property type="component" value="Unassembled WGS sequence"/>
</dbReference>
<dbReference type="EMBL" id="CAUWAG010000003">
    <property type="protein sequence ID" value="CAJ2500576.1"/>
    <property type="molecule type" value="Genomic_DNA"/>
</dbReference>
<protein>
    <submittedName>
        <fullName evidence="3">Uu.00g034290.m01.CDS01</fullName>
    </submittedName>
</protein>
<name>A0AAI8VA19_9PEZI</name>
<comment type="caution">
    <text evidence="3">The sequence shown here is derived from an EMBL/GenBank/DDBJ whole genome shotgun (WGS) entry which is preliminary data.</text>
</comment>
<feature type="region of interest" description="Disordered" evidence="1">
    <location>
        <begin position="57"/>
        <end position="76"/>
    </location>
</feature>
<accession>A0AAI8VA19</accession>
<sequence>MSSKPKLKFKLLNPTHKEPVTFPQFSRLPKELRIAIWKLSLQRQRLVKVKLEEYTARRQERMSPSPRGPPPSKDHTYRVTRAQQAALEFYRVRVPAVMEGNGEKRSGGVFRFNPGYDILHIQLSSGWHQFVAFLAELKTWYDPRGVGLLNFALDHDGAAELKALQLAGTRNVTAREAFVCTVAGLKEVFYLCVVDLSPDNQGSMSGDPAMNRRRRLQCPIMPDAPAFERMGSDPRPIPNNLLRRVSVGEFDPRGMIFRWQKLRWTCGIPGPDTRQYRLLVSAERPGVSRIASRKGVAPWLRDEYTEWVESIFSKVTHVKQAVGFWLFPVEPLGRLPHPSMEFDMQRRGPGTPRGWKPKRVVDFTAHWPELGLASLP</sequence>
<evidence type="ECO:0000313" key="4">
    <source>
        <dbReference type="Proteomes" id="UP001295740"/>
    </source>
</evidence>
<proteinExistence type="predicted"/>
<keyword evidence="4" id="KW-1185">Reference proteome</keyword>
<dbReference type="AlphaFoldDB" id="A0AAI8VA19"/>
<evidence type="ECO:0000313" key="3">
    <source>
        <dbReference type="EMBL" id="CAJ2500576.1"/>
    </source>
</evidence>